<gene>
    <name evidence="3" type="ORF">DdX_06728</name>
</gene>
<proteinExistence type="predicted"/>
<organism evidence="3 4">
    <name type="scientific">Ditylenchus destructor</name>
    <dbReference type="NCBI Taxonomy" id="166010"/>
    <lineage>
        <taxon>Eukaryota</taxon>
        <taxon>Metazoa</taxon>
        <taxon>Ecdysozoa</taxon>
        <taxon>Nematoda</taxon>
        <taxon>Chromadorea</taxon>
        <taxon>Rhabditida</taxon>
        <taxon>Tylenchina</taxon>
        <taxon>Tylenchomorpha</taxon>
        <taxon>Sphaerularioidea</taxon>
        <taxon>Anguinidae</taxon>
        <taxon>Anguininae</taxon>
        <taxon>Ditylenchus</taxon>
    </lineage>
</organism>
<accession>A0AAD4N7N5</accession>
<comment type="caution">
    <text evidence="3">The sequence shown here is derived from an EMBL/GenBank/DDBJ whole genome shotgun (WGS) entry which is preliminary data.</text>
</comment>
<evidence type="ECO:0000313" key="4">
    <source>
        <dbReference type="Proteomes" id="UP001201812"/>
    </source>
</evidence>
<evidence type="ECO:0000313" key="3">
    <source>
        <dbReference type="EMBL" id="KAI1718307.1"/>
    </source>
</evidence>
<evidence type="ECO:0000256" key="2">
    <source>
        <dbReference type="SAM" id="MobiDB-lite"/>
    </source>
</evidence>
<keyword evidence="1" id="KW-0175">Coiled coil</keyword>
<feature type="coiled-coil region" evidence="1">
    <location>
        <begin position="100"/>
        <end position="284"/>
    </location>
</feature>
<feature type="coiled-coil region" evidence="1">
    <location>
        <begin position="15"/>
        <end position="49"/>
    </location>
</feature>
<dbReference type="EMBL" id="JAKKPZ010000008">
    <property type="protein sequence ID" value="KAI1718307.1"/>
    <property type="molecule type" value="Genomic_DNA"/>
</dbReference>
<name>A0AAD4N7N5_9BILA</name>
<keyword evidence="4" id="KW-1185">Reference proteome</keyword>
<evidence type="ECO:0000256" key="1">
    <source>
        <dbReference type="SAM" id="Coils"/>
    </source>
</evidence>
<reference evidence="3" key="1">
    <citation type="submission" date="2022-01" db="EMBL/GenBank/DDBJ databases">
        <title>Genome Sequence Resource for Two Populations of Ditylenchus destructor, the Migratory Endoparasitic Phytonematode.</title>
        <authorList>
            <person name="Zhang H."/>
            <person name="Lin R."/>
            <person name="Xie B."/>
        </authorList>
    </citation>
    <scope>NUCLEOTIDE SEQUENCE</scope>
    <source>
        <strain evidence="3">BazhouSP</strain>
    </source>
</reference>
<protein>
    <submittedName>
        <fullName evidence="3">Uncharacterized protein</fullName>
    </submittedName>
</protein>
<feature type="region of interest" description="Disordered" evidence="2">
    <location>
        <begin position="303"/>
        <end position="323"/>
    </location>
</feature>
<sequence length="464" mass="54380">MDKANADECQLRREINNLEMRLTAQENDAKTQLRRSKDAEQRLKEVQQALAMSWNENKANQEAANELERQLRHQIEHLVRQIHAMKEYTGKKQYENRLLIDRLQKELIEAAQKLNKGEDLAKSTYISWKRCAAETEKLRQELHLSKRNCEEKEEQCLKYYVELSKYKHELDDSRNHNNELSRKKSELGSQLVDSERQISKLQQKMMQYETEISALKAEKRESIKVKEQIYRLQHNLAESERTIADLEHNKKLETEKNEKLLEELRKELNEAKKATEEATDSRNLVYQALEELRGRITPYLQMQKRRPDESESELNVPKRRCPSTGNVSEVCDTDWDFRDCLGTSTINQNWKNLVLIDSFEESGIYSSGVDCSVERSDLKSPAAIDSTRKQETFQVKTKRAFDSLPLNKIIDTETIREQSLGRIEEHRFAMILRFEMNSDILRNGCAMAESIAYVNRSCQLRSIS</sequence>
<dbReference type="AlphaFoldDB" id="A0AAD4N7N5"/>
<dbReference type="Proteomes" id="UP001201812">
    <property type="component" value="Unassembled WGS sequence"/>
</dbReference>